<proteinExistence type="inferred from homology"/>
<dbReference type="GO" id="GO:0010468">
    <property type="term" value="P:regulation of gene expression"/>
    <property type="evidence" value="ECO:0000318"/>
    <property type="project" value="GO_Central"/>
</dbReference>
<evidence type="ECO:0000256" key="3">
    <source>
        <dbReference type="ARBA" id="ARBA00022527"/>
    </source>
</evidence>
<evidence type="ECO:0000256" key="8">
    <source>
        <dbReference type="ARBA" id="ARBA00047811"/>
    </source>
</evidence>
<dbReference type="Gene3D" id="1.10.510.10">
    <property type="entry name" value="Transferase(Phosphotransferase) domain 1"/>
    <property type="match status" value="1"/>
</dbReference>
<dbReference type="PANTHER" id="PTHR24056">
    <property type="entry name" value="CELL DIVISION PROTEIN KINASE"/>
    <property type="match status" value="1"/>
</dbReference>
<gene>
    <name evidence="12" type="ORF">TRIADDRAFT_52937</name>
</gene>
<keyword evidence="3" id="KW-0723">Serine/threonine-protein kinase</keyword>
<dbReference type="OMA" id="YEEHRVI"/>
<keyword evidence="4" id="KW-0808">Transferase</keyword>
<keyword evidence="6" id="KW-0418">Kinase</keyword>
<dbReference type="CDD" id="cd07838">
    <property type="entry name" value="STKc_CDK4_6_like"/>
    <property type="match status" value="1"/>
</dbReference>
<dbReference type="FunCoup" id="B3RMV1">
    <property type="interactions" value="957"/>
</dbReference>
<dbReference type="AlphaFoldDB" id="B3RMV1"/>
<dbReference type="Gene3D" id="3.30.200.20">
    <property type="entry name" value="Phosphorylase Kinase, domain 1"/>
    <property type="match status" value="1"/>
</dbReference>
<evidence type="ECO:0000256" key="4">
    <source>
        <dbReference type="ARBA" id="ARBA00022679"/>
    </source>
</evidence>
<dbReference type="GO" id="GO:0005737">
    <property type="term" value="C:cytoplasm"/>
    <property type="evidence" value="ECO:0000318"/>
    <property type="project" value="GO_Central"/>
</dbReference>
<dbReference type="EC" id="2.7.11.22" evidence="2"/>
<dbReference type="Proteomes" id="UP000009022">
    <property type="component" value="Unassembled WGS sequence"/>
</dbReference>
<comment type="similarity">
    <text evidence="1">Belongs to the protein kinase superfamily. CMGC Ser/Thr protein kinase family. CDC2/CDKX subfamily.</text>
</comment>
<dbReference type="GO" id="GO:0010389">
    <property type="term" value="P:regulation of G2/M transition of mitotic cell cycle"/>
    <property type="evidence" value="ECO:0000318"/>
    <property type="project" value="GO_Central"/>
</dbReference>
<dbReference type="eggNOG" id="KOG0594">
    <property type="taxonomic scope" value="Eukaryota"/>
</dbReference>
<comment type="catalytic activity">
    <reaction evidence="9">
        <text>L-seryl-[protein] + ATP = O-phospho-L-seryl-[protein] + ADP + H(+)</text>
        <dbReference type="Rhea" id="RHEA:17989"/>
        <dbReference type="Rhea" id="RHEA-COMP:9863"/>
        <dbReference type="Rhea" id="RHEA-COMP:11604"/>
        <dbReference type="ChEBI" id="CHEBI:15378"/>
        <dbReference type="ChEBI" id="CHEBI:29999"/>
        <dbReference type="ChEBI" id="CHEBI:30616"/>
        <dbReference type="ChEBI" id="CHEBI:83421"/>
        <dbReference type="ChEBI" id="CHEBI:456216"/>
        <dbReference type="EC" id="2.7.11.22"/>
    </reaction>
</comment>
<dbReference type="KEGG" id="tad:TRIADDRAFT_52937"/>
<dbReference type="InParanoid" id="B3RMV1"/>
<feature type="domain" description="Protein kinase" evidence="11">
    <location>
        <begin position="4"/>
        <end position="293"/>
    </location>
</feature>
<dbReference type="InterPro" id="IPR008271">
    <property type="entry name" value="Ser/Thr_kinase_AS"/>
</dbReference>
<evidence type="ECO:0000256" key="6">
    <source>
        <dbReference type="ARBA" id="ARBA00022777"/>
    </source>
</evidence>
<evidence type="ECO:0000256" key="1">
    <source>
        <dbReference type="ARBA" id="ARBA00006485"/>
    </source>
</evidence>
<evidence type="ECO:0000256" key="10">
    <source>
        <dbReference type="SAM" id="MobiDB-lite"/>
    </source>
</evidence>
<accession>B3RMV1</accession>
<sequence length="312" mass="35907">MENYVQVTEIANGAYGRVYKARDLNHNRLVALKKIAVINDEQGIPISTIREITSLKSLQSFGHQNIVRLYDIFANYTVDRRTMDLTLVFEHVEQDLQTYIRNCPSAGIDTRKIKDIIYQIVNAIDFLHANRIVHRDLKPQNVLISRQGIVKVADFGLAKVFCENVPITSVVVTLWYRCPEVLLQSTYATPVDMWSVGCIMAELYLREPLFCGQTDIDQLQKIFSMTGLPDESEWPVNIPFSRSTFCQYTRRPVQYSEMMPEICQDGVDLLQKLLKFNPKERLTAEESLQHPYFQDVLPSEKSDNHGDVNGRQ</sequence>
<reference evidence="12 13" key="1">
    <citation type="journal article" date="2008" name="Nature">
        <title>The Trichoplax genome and the nature of placozoans.</title>
        <authorList>
            <person name="Srivastava M."/>
            <person name="Begovic E."/>
            <person name="Chapman J."/>
            <person name="Putnam N.H."/>
            <person name="Hellsten U."/>
            <person name="Kawashima T."/>
            <person name="Kuo A."/>
            <person name="Mitros T."/>
            <person name="Salamov A."/>
            <person name="Carpenter M.L."/>
            <person name="Signorovitch A.Y."/>
            <person name="Moreno M.A."/>
            <person name="Kamm K."/>
            <person name="Grimwood J."/>
            <person name="Schmutz J."/>
            <person name="Shapiro H."/>
            <person name="Grigoriev I.V."/>
            <person name="Buss L.W."/>
            <person name="Schierwater B."/>
            <person name="Dellaporta S.L."/>
            <person name="Rokhsar D.S."/>
        </authorList>
    </citation>
    <scope>NUCLEOTIDE SEQUENCE [LARGE SCALE GENOMIC DNA]</scope>
    <source>
        <strain evidence="12 13">Grell-BS-1999</strain>
    </source>
</reference>
<dbReference type="GO" id="GO:0000082">
    <property type="term" value="P:G1/S transition of mitotic cell cycle"/>
    <property type="evidence" value="ECO:0000318"/>
    <property type="project" value="GO_Central"/>
</dbReference>
<keyword evidence="7" id="KW-0067">ATP-binding</keyword>
<dbReference type="PROSITE" id="PS50011">
    <property type="entry name" value="PROTEIN_KINASE_DOM"/>
    <property type="match status" value="1"/>
</dbReference>
<evidence type="ECO:0000313" key="13">
    <source>
        <dbReference type="Proteomes" id="UP000009022"/>
    </source>
</evidence>
<dbReference type="GO" id="GO:0005634">
    <property type="term" value="C:nucleus"/>
    <property type="evidence" value="ECO:0000318"/>
    <property type="project" value="GO_Central"/>
</dbReference>
<organism evidence="12 13">
    <name type="scientific">Trichoplax adhaerens</name>
    <name type="common">Trichoplax reptans</name>
    <dbReference type="NCBI Taxonomy" id="10228"/>
    <lineage>
        <taxon>Eukaryota</taxon>
        <taxon>Metazoa</taxon>
        <taxon>Placozoa</taxon>
        <taxon>Uniplacotomia</taxon>
        <taxon>Trichoplacea</taxon>
        <taxon>Trichoplacidae</taxon>
        <taxon>Trichoplax</taxon>
    </lineage>
</organism>
<dbReference type="GO" id="GO:0004693">
    <property type="term" value="F:cyclin-dependent protein serine/threonine kinase activity"/>
    <property type="evidence" value="ECO:0000318"/>
    <property type="project" value="GO_Central"/>
</dbReference>
<dbReference type="STRING" id="10228.B3RMV1"/>
<dbReference type="SMART" id="SM00220">
    <property type="entry name" value="S_TKc"/>
    <property type="match status" value="1"/>
</dbReference>
<dbReference type="SUPFAM" id="SSF56112">
    <property type="entry name" value="Protein kinase-like (PK-like)"/>
    <property type="match status" value="1"/>
</dbReference>
<evidence type="ECO:0000256" key="9">
    <source>
        <dbReference type="ARBA" id="ARBA00048367"/>
    </source>
</evidence>
<feature type="region of interest" description="Disordered" evidence="10">
    <location>
        <begin position="293"/>
        <end position="312"/>
    </location>
</feature>
<name>B3RMV1_TRIAD</name>
<dbReference type="GO" id="GO:0005524">
    <property type="term" value="F:ATP binding"/>
    <property type="evidence" value="ECO:0007669"/>
    <property type="project" value="UniProtKB-KW"/>
</dbReference>
<dbReference type="InterPro" id="IPR050108">
    <property type="entry name" value="CDK"/>
</dbReference>
<feature type="compositionally biased region" description="Basic and acidic residues" evidence="10">
    <location>
        <begin position="298"/>
        <end position="312"/>
    </location>
</feature>
<comment type="catalytic activity">
    <reaction evidence="8">
        <text>L-threonyl-[protein] + ATP = O-phospho-L-threonyl-[protein] + ADP + H(+)</text>
        <dbReference type="Rhea" id="RHEA:46608"/>
        <dbReference type="Rhea" id="RHEA-COMP:11060"/>
        <dbReference type="Rhea" id="RHEA-COMP:11605"/>
        <dbReference type="ChEBI" id="CHEBI:15378"/>
        <dbReference type="ChEBI" id="CHEBI:30013"/>
        <dbReference type="ChEBI" id="CHEBI:30616"/>
        <dbReference type="ChEBI" id="CHEBI:61977"/>
        <dbReference type="ChEBI" id="CHEBI:456216"/>
        <dbReference type="EC" id="2.7.11.22"/>
    </reaction>
</comment>
<dbReference type="Pfam" id="PF00069">
    <property type="entry name" value="Pkinase"/>
    <property type="match status" value="1"/>
</dbReference>
<dbReference type="FunFam" id="1.10.510.10:FF:000831">
    <property type="entry name" value="cyclin-dependent kinase 4"/>
    <property type="match status" value="1"/>
</dbReference>
<dbReference type="PROSITE" id="PS00108">
    <property type="entry name" value="PROTEIN_KINASE_ST"/>
    <property type="match status" value="1"/>
</dbReference>
<evidence type="ECO:0000256" key="5">
    <source>
        <dbReference type="ARBA" id="ARBA00022741"/>
    </source>
</evidence>
<dbReference type="FunFam" id="3.30.200.20:FF:000124">
    <property type="entry name" value="Cyclin-dependent kinase 4"/>
    <property type="match status" value="1"/>
</dbReference>
<dbReference type="InterPro" id="IPR011009">
    <property type="entry name" value="Kinase-like_dom_sf"/>
</dbReference>
<protein>
    <recommendedName>
        <fullName evidence="2">cyclin-dependent kinase</fullName>
        <ecNumber evidence="2">2.7.11.22</ecNumber>
    </recommendedName>
</protein>
<evidence type="ECO:0000256" key="7">
    <source>
        <dbReference type="ARBA" id="ARBA00022840"/>
    </source>
</evidence>
<dbReference type="InterPro" id="IPR000719">
    <property type="entry name" value="Prot_kinase_dom"/>
</dbReference>
<dbReference type="PhylomeDB" id="B3RMV1"/>
<dbReference type="RefSeq" id="XP_002109748.1">
    <property type="nucleotide sequence ID" value="XM_002109712.1"/>
</dbReference>
<dbReference type="GO" id="GO:0000307">
    <property type="term" value="C:cyclin-dependent protein kinase holoenzyme complex"/>
    <property type="evidence" value="ECO:0000318"/>
    <property type="project" value="GO_Central"/>
</dbReference>
<dbReference type="CTD" id="6750388"/>
<dbReference type="PANTHER" id="PTHR24056:SF472">
    <property type="entry name" value="CYCLIN-DEPENDENT KINASE 4, ISOFORM A"/>
    <property type="match status" value="1"/>
</dbReference>
<dbReference type="EMBL" id="DS985242">
    <property type="protein sequence ID" value="EDV27914.1"/>
    <property type="molecule type" value="Genomic_DNA"/>
</dbReference>
<evidence type="ECO:0000256" key="2">
    <source>
        <dbReference type="ARBA" id="ARBA00012425"/>
    </source>
</evidence>
<dbReference type="GO" id="GO:0007165">
    <property type="term" value="P:signal transduction"/>
    <property type="evidence" value="ECO:0000318"/>
    <property type="project" value="GO_Central"/>
</dbReference>
<evidence type="ECO:0000259" key="11">
    <source>
        <dbReference type="PROSITE" id="PS50011"/>
    </source>
</evidence>
<keyword evidence="13" id="KW-1185">Reference proteome</keyword>
<keyword evidence="5" id="KW-0547">Nucleotide-binding</keyword>
<evidence type="ECO:0000313" key="12">
    <source>
        <dbReference type="EMBL" id="EDV27914.1"/>
    </source>
</evidence>
<dbReference type="OrthoDB" id="1732493at2759"/>
<dbReference type="GeneID" id="6750388"/>
<dbReference type="GO" id="GO:0030332">
    <property type="term" value="F:cyclin binding"/>
    <property type="evidence" value="ECO:0000318"/>
    <property type="project" value="GO_Central"/>
</dbReference>
<dbReference type="HOGENOM" id="CLU_000288_181_1_1"/>